<evidence type="ECO:0000256" key="1">
    <source>
        <dbReference type="ARBA" id="ARBA00004141"/>
    </source>
</evidence>
<feature type="domain" description="EamA" evidence="8">
    <location>
        <begin position="29"/>
        <end position="161"/>
    </location>
</feature>
<feature type="domain" description="EamA" evidence="8">
    <location>
        <begin position="183"/>
        <end position="312"/>
    </location>
</feature>
<keyword evidence="4 7" id="KW-1133">Transmembrane helix</keyword>
<feature type="transmembrane region" description="Helical" evidence="7">
    <location>
        <begin position="111"/>
        <end position="132"/>
    </location>
</feature>
<feature type="transmembrane region" description="Helical" evidence="7">
    <location>
        <begin position="30"/>
        <end position="50"/>
    </location>
</feature>
<dbReference type="InterPro" id="IPR000620">
    <property type="entry name" value="EamA_dom"/>
</dbReference>
<dbReference type="GO" id="GO:0016020">
    <property type="term" value="C:membrane"/>
    <property type="evidence" value="ECO:0007669"/>
    <property type="project" value="UniProtKB-SubCell"/>
</dbReference>
<keyword evidence="5 7" id="KW-0472">Membrane</keyword>
<feature type="transmembrane region" description="Helical" evidence="7">
    <location>
        <begin position="144"/>
        <end position="162"/>
    </location>
</feature>
<comment type="similarity">
    <text evidence="2">Belongs to the EamA transporter family.</text>
</comment>
<accession>A0A640S4K5</accession>
<sequence>MSGPSAGLTELPGSLPAPASRRRSFRRGPLPVLIAALTWGTTGTAAHFAPTAASPLAIGAVTMGCGGLILLALAGRSVLPLLRAGRRALLTALAGALCVAIYPLAFYSSMAIAGVAIGTVVSIGSSPVFAVLIERVLDGSRLNARWAAATAVSAIGVVFLVNGHHGAGDQTQSLAAVAGGTALGLVAGATYAGYSYAAGRLMRQGAASRPVMGLIFGGGAVLLLPVLVLTGGPLFQSASGLVVSAYLAVVPMSLAYVLFGIGLSRVSASTATSLSLVEPVVAAVLSVLVVGEHLGLAAWGGVALVGAGVLLLGMSA</sequence>
<evidence type="ECO:0000313" key="10">
    <source>
        <dbReference type="Proteomes" id="UP000435837"/>
    </source>
</evidence>
<feature type="transmembrane region" description="Helical" evidence="7">
    <location>
        <begin position="56"/>
        <end position="75"/>
    </location>
</feature>
<gene>
    <name evidence="9" type="primary">ywfM</name>
    <name evidence="9" type="ORF">Scani_24270</name>
</gene>
<evidence type="ECO:0000256" key="4">
    <source>
        <dbReference type="ARBA" id="ARBA00022989"/>
    </source>
</evidence>
<dbReference type="PANTHER" id="PTHR32322">
    <property type="entry name" value="INNER MEMBRANE TRANSPORTER"/>
    <property type="match status" value="1"/>
</dbReference>
<evidence type="ECO:0000256" key="5">
    <source>
        <dbReference type="ARBA" id="ARBA00023136"/>
    </source>
</evidence>
<feature type="transmembrane region" description="Helical" evidence="7">
    <location>
        <begin position="87"/>
        <end position="105"/>
    </location>
</feature>
<dbReference type="EMBL" id="BLIN01000003">
    <property type="protein sequence ID" value="GFE06159.1"/>
    <property type="molecule type" value="Genomic_DNA"/>
</dbReference>
<dbReference type="AlphaFoldDB" id="A0A640S4K5"/>
<organism evidence="9 10">
    <name type="scientific">Streptomyces caniferus</name>
    <dbReference type="NCBI Taxonomy" id="285557"/>
    <lineage>
        <taxon>Bacteria</taxon>
        <taxon>Bacillati</taxon>
        <taxon>Actinomycetota</taxon>
        <taxon>Actinomycetes</taxon>
        <taxon>Kitasatosporales</taxon>
        <taxon>Streptomycetaceae</taxon>
        <taxon>Streptomyces</taxon>
    </lineage>
</organism>
<evidence type="ECO:0000256" key="6">
    <source>
        <dbReference type="SAM" id="MobiDB-lite"/>
    </source>
</evidence>
<feature type="transmembrane region" description="Helical" evidence="7">
    <location>
        <begin position="271"/>
        <end position="290"/>
    </location>
</feature>
<dbReference type="SUPFAM" id="SSF103481">
    <property type="entry name" value="Multidrug resistance efflux transporter EmrE"/>
    <property type="match status" value="2"/>
</dbReference>
<name>A0A640S4K5_9ACTN</name>
<feature type="transmembrane region" description="Helical" evidence="7">
    <location>
        <begin position="241"/>
        <end position="259"/>
    </location>
</feature>
<comment type="subcellular location">
    <subcellularLocation>
        <location evidence="1">Membrane</location>
        <topology evidence="1">Multi-pass membrane protein</topology>
    </subcellularLocation>
</comment>
<dbReference type="Proteomes" id="UP000435837">
    <property type="component" value="Unassembled WGS sequence"/>
</dbReference>
<dbReference type="InterPro" id="IPR037185">
    <property type="entry name" value="EmrE-like"/>
</dbReference>
<protein>
    <submittedName>
        <fullName evidence="9">Membrane protein</fullName>
    </submittedName>
</protein>
<feature type="region of interest" description="Disordered" evidence="6">
    <location>
        <begin position="1"/>
        <end position="23"/>
    </location>
</feature>
<feature type="transmembrane region" description="Helical" evidence="7">
    <location>
        <begin position="174"/>
        <end position="199"/>
    </location>
</feature>
<proteinExistence type="inferred from homology"/>
<evidence type="ECO:0000256" key="7">
    <source>
        <dbReference type="SAM" id="Phobius"/>
    </source>
</evidence>
<comment type="caution">
    <text evidence="9">The sequence shown here is derived from an EMBL/GenBank/DDBJ whole genome shotgun (WGS) entry which is preliminary data.</text>
</comment>
<keyword evidence="3 7" id="KW-0812">Transmembrane</keyword>
<feature type="transmembrane region" description="Helical" evidence="7">
    <location>
        <begin position="296"/>
        <end position="314"/>
    </location>
</feature>
<dbReference type="Pfam" id="PF00892">
    <property type="entry name" value="EamA"/>
    <property type="match status" value="2"/>
</dbReference>
<dbReference type="RefSeq" id="WP_246295704.1">
    <property type="nucleotide sequence ID" value="NZ_BAAATH010000002.1"/>
</dbReference>
<dbReference type="InterPro" id="IPR050638">
    <property type="entry name" value="AA-Vitamin_Transporters"/>
</dbReference>
<evidence type="ECO:0000256" key="3">
    <source>
        <dbReference type="ARBA" id="ARBA00022692"/>
    </source>
</evidence>
<evidence type="ECO:0000259" key="8">
    <source>
        <dbReference type="Pfam" id="PF00892"/>
    </source>
</evidence>
<evidence type="ECO:0000313" key="9">
    <source>
        <dbReference type="EMBL" id="GFE06159.1"/>
    </source>
</evidence>
<reference evidence="9 10" key="1">
    <citation type="submission" date="2019-12" db="EMBL/GenBank/DDBJ databases">
        <title>Whole genome shotgun sequence of Streptomyces caniferus NBRC 15389.</title>
        <authorList>
            <person name="Ichikawa N."/>
            <person name="Kimura A."/>
            <person name="Kitahashi Y."/>
            <person name="Komaki H."/>
            <person name="Tamura T."/>
        </authorList>
    </citation>
    <scope>NUCLEOTIDE SEQUENCE [LARGE SCALE GENOMIC DNA]</scope>
    <source>
        <strain evidence="9 10">NBRC 15389</strain>
    </source>
</reference>
<dbReference type="PANTHER" id="PTHR32322:SF2">
    <property type="entry name" value="EAMA DOMAIN-CONTAINING PROTEIN"/>
    <property type="match status" value="1"/>
</dbReference>
<feature type="transmembrane region" description="Helical" evidence="7">
    <location>
        <begin position="211"/>
        <end position="235"/>
    </location>
</feature>
<evidence type="ECO:0000256" key="2">
    <source>
        <dbReference type="ARBA" id="ARBA00007362"/>
    </source>
</evidence>